<dbReference type="AlphaFoldDB" id="A0A382HRW3"/>
<reference evidence="1" key="1">
    <citation type="submission" date="2018-05" db="EMBL/GenBank/DDBJ databases">
        <authorList>
            <person name="Lanie J.A."/>
            <person name="Ng W.-L."/>
            <person name="Kazmierczak K.M."/>
            <person name="Andrzejewski T.M."/>
            <person name="Davidsen T.M."/>
            <person name="Wayne K.J."/>
            <person name="Tettelin H."/>
            <person name="Glass J.I."/>
            <person name="Rusch D."/>
            <person name="Podicherti R."/>
            <person name="Tsui H.-C.T."/>
            <person name="Winkler M.E."/>
        </authorList>
    </citation>
    <scope>NUCLEOTIDE SEQUENCE</scope>
</reference>
<protein>
    <submittedName>
        <fullName evidence="1">Uncharacterized protein</fullName>
    </submittedName>
</protein>
<feature type="non-terminal residue" evidence="1">
    <location>
        <position position="1"/>
    </location>
</feature>
<organism evidence="1">
    <name type="scientific">marine metagenome</name>
    <dbReference type="NCBI Taxonomy" id="408172"/>
    <lineage>
        <taxon>unclassified sequences</taxon>
        <taxon>metagenomes</taxon>
        <taxon>ecological metagenomes</taxon>
    </lineage>
</organism>
<accession>A0A382HRW3</accession>
<name>A0A382HRW3_9ZZZZ</name>
<dbReference type="EMBL" id="UINC01062938">
    <property type="protein sequence ID" value="SVB90040.1"/>
    <property type="molecule type" value="Genomic_DNA"/>
</dbReference>
<evidence type="ECO:0000313" key="1">
    <source>
        <dbReference type="EMBL" id="SVB90040.1"/>
    </source>
</evidence>
<proteinExistence type="predicted"/>
<gene>
    <name evidence="1" type="ORF">METZ01_LOCUS242894</name>
</gene>
<sequence length="77" mass="9064">FKNLKTIFQKRGYIINWKELKKQSLNQTINALSMASPFSLEEKQVLLESQNLDLRKSKLEEILKTYLVDDFSNTTIQ</sequence>